<evidence type="ECO:0000313" key="2">
    <source>
        <dbReference type="Proteomes" id="UP000244906"/>
    </source>
</evidence>
<comment type="caution">
    <text evidence="1">The sequence shown here is derived from an EMBL/GenBank/DDBJ whole genome shotgun (WGS) entry which is preliminary data.</text>
</comment>
<reference evidence="1 2" key="1">
    <citation type="submission" date="2018-04" db="EMBL/GenBank/DDBJ databases">
        <title>Thalassorhabdus spongiae gen. nov., sp. nov., isolated from a marine sponge in South-West Iceland.</title>
        <authorList>
            <person name="Knobloch S."/>
            <person name="Daussin A."/>
            <person name="Johannsson R."/>
            <person name="Marteinsson V.T."/>
        </authorList>
    </citation>
    <scope>NUCLEOTIDE SEQUENCE [LARGE SCALE GENOMIC DNA]</scope>
    <source>
        <strain evidence="1 2">Hp12</strain>
    </source>
</reference>
<dbReference type="InterPro" id="IPR029044">
    <property type="entry name" value="Nucleotide-diphossugar_trans"/>
</dbReference>
<name>A0A2V1GY61_9GAMM</name>
<dbReference type="Gene3D" id="3.90.550.20">
    <property type="match status" value="1"/>
</dbReference>
<dbReference type="EMBL" id="QDDL01000001">
    <property type="protein sequence ID" value="PVZ72051.1"/>
    <property type="molecule type" value="Genomic_DNA"/>
</dbReference>
<organism evidence="1 2">
    <name type="scientific">Pelagibaculum spongiae</name>
    <dbReference type="NCBI Taxonomy" id="2080658"/>
    <lineage>
        <taxon>Bacteria</taxon>
        <taxon>Pseudomonadati</taxon>
        <taxon>Pseudomonadota</taxon>
        <taxon>Gammaproteobacteria</taxon>
        <taxon>Oceanospirillales</taxon>
        <taxon>Pelagibaculum</taxon>
    </lineage>
</organism>
<dbReference type="AlphaFoldDB" id="A0A2V1GY61"/>
<dbReference type="InterPro" id="IPR007577">
    <property type="entry name" value="GlycoTrfase_DXD_sugar-bd_CS"/>
</dbReference>
<dbReference type="SUPFAM" id="SSF53448">
    <property type="entry name" value="Nucleotide-diphospho-sugar transferases"/>
    <property type="match status" value="1"/>
</dbReference>
<gene>
    <name evidence="1" type="ORF">DC094_03255</name>
</gene>
<protein>
    <submittedName>
        <fullName evidence="1">Uncharacterized protein</fullName>
    </submittedName>
</protein>
<sequence>MPRFVSFKERLAEIMIQTCESLLRLDPEQKFILTRLAQPPYSIDRVLAFVFFSRYFGNLKYQGQHPCTFTPIVCRDINPAAINRLLTELPDEKQKSISLLLFRVMAQIADVFGCYQAGVRSGHSGESHIHRIWLGADPGEDNITQMLAANCKVWQRWKNKKPGGRQYIWTDNKRLLQGGYKLFSCQARDYSELLFLSSDDPRYLKNMSIFCLNLISAKRYAHATNILRLLCLLRYGGLYLDFTVFDAESLPNPVLGKSLTQLKHAVVFQPDRDSFLVSTVASAKNEEKQYRIDNFLAYSSVMDLISSKAVDLKVWNLYAENFCLYAGSTCHPEVEFALKHAEQAVNPVFGRQLKFSLTNQQFFYEKTMLDNGFNLHDILDTSPLVFSLLKQNKIKMEAFLMTLSEDFGCDLSNESRLLADIGVSSLYINLELSSLGESFKFLFNSDIKSLAYSRVLGLNKQSNMSWEIEKTKKIRPHEI</sequence>
<keyword evidence="2" id="KW-1185">Reference proteome</keyword>
<accession>A0A2V1GY61</accession>
<dbReference type="RefSeq" id="WP_116685637.1">
    <property type="nucleotide sequence ID" value="NZ_CAWNYD010000001.1"/>
</dbReference>
<dbReference type="Pfam" id="PF04488">
    <property type="entry name" value="Gly_transf_sug"/>
    <property type="match status" value="1"/>
</dbReference>
<proteinExistence type="predicted"/>
<evidence type="ECO:0000313" key="1">
    <source>
        <dbReference type="EMBL" id="PVZ72051.1"/>
    </source>
</evidence>
<dbReference type="Proteomes" id="UP000244906">
    <property type="component" value="Unassembled WGS sequence"/>
</dbReference>